<evidence type="ECO:0000256" key="4">
    <source>
        <dbReference type="ARBA" id="ARBA00022827"/>
    </source>
</evidence>
<keyword evidence="8" id="KW-1185">Reference proteome</keyword>
<dbReference type="GO" id="GO:0003995">
    <property type="term" value="F:acyl-CoA dehydrogenase activity"/>
    <property type="evidence" value="ECO:0007669"/>
    <property type="project" value="TreeGrafter"/>
</dbReference>
<dbReference type="InterPro" id="IPR009075">
    <property type="entry name" value="AcylCo_DH/oxidase_C"/>
</dbReference>
<keyword evidence="3" id="KW-0285">Flavoprotein</keyword>
<evidence type="ECO:0000256" key="2">
    <source>
        <dbReference type="ARBA" id="ARBA00009347"/>
    </source>
</evidence>
<dbReference type="InterPro" id="IPR036250">
    <property type="entry name" value="AcylCo_DH-like_C"/>
</dbReference>
<evidence type="ECO:0000256" key="3">
    <source>
        <dbReference type="ARBA" id="ARBA00022630"/>
    </source>
</evidence>
<accession>A0A844H4Z8</accession>
<dbReference type="InterPro" id="IPR013786">
    <property type="entry name" value="AcylCoA_DH/ox_N"/>
</dbReference>
<comment type="caution">
    <text evidence="7">The sequence shown here is derived from an EMBL/GenBank/DDBJ whole genome shotgun (WGS) entry which is preliminary data.</text>
</comment>
<evidence type="ECO:0000313" key="7">
    <source>
        <dbReference type="EMBL" id="MTH35956.1"/>
    </source>
</evidence>
<dbReference type="InterPro" id="IPR046373">
    <property type="entry name" value="Acyl-CoA_Oxase/DH_mid-dom_sf"/>
</dbReference>
<dbReference type="AlphaFoldDB" id="A0A844H4Z8"/>
<dbReference type="PANTHER" id="PTHR43884">
    <property type="entry name" value="ACYL-COA DEHYDROGENASE"/>
    <property type="match status" value="1"/>
</dbReference>
<proteinExistence type="inferred from homology"/>
<dbReference type="RefSeq" id="WP_155065484.1">
    <property type="nucleotide sequence ID" value="NZ_WMIF01000025.1"/>
</dbReference>
<dbReference type="InterPro" id="IPR009100">
    <property type="entry name" value="AcylCoA_DH/oxidase_NM_dom_sf"/>
</dbReference>
<dbReference type="Gene3D" id="1.10.540.10">
    <property type="entry name" value="Acyl-CoA dehydrogenase/oxidase, N-terminal domain"/>
    <property type="match status" value="1"/>
</dbReference>
<dbReference type="SUPFAM" id="SSF56645">
    <property type="entry name" value="Acyl-CoA dehydrogenase NM domain-like"/>
    <property type="match status" value="1"/>
</dbReference>
<dbReference type="Pfam" id="PF02771">
    <property type="entry name" value="Acyl-CoA_dh_N"/>
    <property type="match status" value="1"/>
</dbReference>
<dbReference type="Proteomes" id="UP000442533">
    <property type="component" value="Unassembled WGS sequence"/>
</dbReference>
<name>A0A844H4Z8_9RHOB</name>
<evidence type="ECO:0000256" key="1">
    <source>
        <dbReference type="ARBA" id="ARBA00001974"/>
    </source>
</evidence>
<dbReference type="GO" id="GO:0005886">
    <property type="term" value="C:plasma membrane"/>
    <property type="evidence" value="ECO:0007669"/>
    <property type="project" value="TreeGrafter"/>
</dbReference>
<dbReference type="SUPFAM" id="SSF47203">
    <property type="entry name" value="Acyl-CoA dehydrogenase C-terminal domain-like"/>
    <property type="match status" value="1"/>
</dbReference>
<dbReference type="Pfam" id="PF00441">
    <property type="entry name" value="Acyl-CoA_dh_1"/>
    <property type="match status" value="1"/>
</dbReference>
<comment type="cofactor">
    <cofactor evidence="1">
        <name>FAD</name>
        <dbReference type="ChEBI" id="CHEBI:57692"/>
    </cofactor>
</comment>
<sequence>MTQTDTNADQPLATLLETLARIAPRSDETGVTDPASITALRESGVLNASLPVELGGQGQSPEAIRHLLEQIGRADASIGIIYFQHLLVIDNLLRWGSEAQKAAYLRRLASGEFLAAAAWSESGANRPTIAEPHPAGGYVLTGLKTYTTGAGLADLYLLPAEVREAGNVVPATPSQTFFLLQREHIHIPEQIGYSLSGMRGSSTGWIELKGAHVPETAVFGAVGGAGAIKGNLWRSGQSLGAVALGISRAAFALFKAHVKARGLESSSAIRVKLTELDTRIHAIAAFVTLAARGDAPAQELPAIVSEAKIFASETAEVICREVQQQIGSFSYTRGAEIERLWRDARGIALMGPANHLMAEMLGSQLAAG</sequence>
<evidence type="ECO:0000259" key="5">
    <source>
        <dbReference type="Pfam" id="PF00441"/>
    </source>
</evidence>
<comment type="similarity">
    <text evidence="2">Belongs to the acyl-CoA dehydrogenase family.</text>
</comment>
<gene>
    <name evidence="7" type="ORF">GL279_15220</name>
</gene>
<dbReference type="GO" id="GO:0050660">
    <property type="term" value="F:flavin adenine dinucleotide binding"/>
    <property type="evidence" value="ECO:0007669"/>
    <property type="project" value="InterPro"/>
</dbReference>
<dbReference type="OrthoDB" id="9775090at2"/>
<keyword evidence="4" id="KW-0274">FAD</keyword>
<feature type="domain" description="Acyl-CoA dehydrogenase/oxidase C-terminal" evidence="5">
    <location>
        <begin position="224"/>
        <end position="362"/>
    </location>
</feature>
<dbReference type="PIRSF" id="PIRSF016578">
    <property type="entry name" value="HsaA"/>
    <property type="match status" value="1"/>
</dbReference>
<dbReference type="EMBL" id="WMIF01000025">
    <property type="protein sequence ID" value="MTH35956.1"/>
    <property type="molecule type" value="Genomic_DNA"/>
</dbReference>
<reference evidence="7 8" key="1">
    <citation type="submission" date="2019-11" db="EMBL/GenBank/DDBJ databases">
        <authorList>
            <person name="Dong K."/>
        </authorList>
    </citation>
    <scope>NUCLEOTIDE SEQUENCE [LARGE SCALE GENOMIC DNA]</scope>
    <source>
        <strain evidence="7 8">JCM 17370</strain>
    </source>
</reference>
<dbReference type="PANTHER" id="PTHR43884:SF19">
    <property type="entry name" value="ACYL-COA DEHYDROGENASE FADE4-RELATED"/>
    <property type="match status" value="1"/>
</dbReference>
<dbReference type="InterPro" id="IPR037069">
    <property type="entry name" value="AcylCoA_DH/ox_N_sf"/>
</dbReference>
<organism evidence="7 8">
    <name type="scientific">Paracoccus limosus</name>
    <dbReference type="NCBI Taxonomy" id="913252"/>
    <lineage>
        <taxon>Bacteria</taxon>
        <taxon>Pseudomonadati</taxon>
        <taxon>Pseudomonadota</taxon>
        <taxon>Alphaproteobacteria</taxon>
        <taxon>Rhodobacterales</taxon>
        <taxon>Paracoccaceae</taxon>
        <taxon>Paracoccus</taxon>
    </lineage>
</organism>
<dbReference type="Gene3D" id="1.20.140.10">
    <property type="entry name" value="Butyryl-CoA Dehydrogenase, subunit A, domain 3"/>
    <property type="match status" value="1"/>
</dbReference>
<feature type="domain" description="Acyl-CoA dehydrogenase/oxidase N-terminal" evidence="6">
    <location>
        <begin position="18"/>
        <end position="112"/>
    </location>
</feature>
<evidence type="ECO:0000259" key="6">
    <source>
        <dbReference type="Pfam" id="PF02771"/>
    </source>
</evidence>
<dbReference type="Gene3D" id="2.40.110.10">
    <property type="entry name" value="Butyryl-CoA Dehydrogenase, subunit A, domain 2"/>
    <property type="match status" value="1"/>
</dbReference>
<evidence type="ECO:0000313" key="8">
    <source>
        <dbReference type="Proteomes" id="UP000442533"/>
    </source>
</evidence>
<protein>
    <submittedName>
        <fullName evidence="7">Acyl-CoA dehydrogenase</fullName>
    </submittedName>
</protein>